<sequence>MPVVAQAEVAALQADTSTAAAPEAEAQDKPDSIVRPVQLALAAADQPRPDIADLQSRDGGLLIGSIAIEGTEELGADVFASVVEANVGEVMQDDDLRRVIQEVSTIARDQGYVFATARLPEQAVEHGILTIEINEGRIDEVRVKGSDNPALQRFLAPLEGTIARSDVIERRILLAGDLPEIRMGRTRFLKEKGKNILEVRVREREDRVRASVDNYGSQRIGPTRARLSYDFSGFFDGSDRGSASVRSNPLDPDEFAFASASYSIGFGADGTRVGIAGSIGTNQPGGGFVNVEGDTEFVEVFASRPISRSRDASLWVDARIAYLSVEQDDVIGLLRQDNQVTFSIGLSSNVKLFSGRLRAGTSLIQGLDLFNATRMGSRFASRFDGDAVFTAGNYYANWRGRLGGNWGALLGVEGQIANRPLLAAQEFNIGGPFSVRGFDFAELAGDNGLAAIAEINYTFRKPNSWISWLQPYAFVDGGYVDNLRRTRGGGSLISSGIGIRGDAGPINFELEGAVPLNRDRDQSEDRSPHLNLRVGIDL</sequence>
<evidence type="ECO:0000259" key="5">
    <source>
        <dbReference type="Pfam" id="PF08479"/>
    </source>
</evidence>
<dbReference type="PANTHER" id="PTHR34597">
    <property type="entry name" value="SLR1661 PROTEIN"/>
    <property type="match status" value="1"/>
</dbReference>
<reference evidence="6 7" key="1">
    <citation type="submission" date="2023-10" db="EMBL/GenBank/DDBJ databases">
        <title>Complete genome sequence of a Sphingomonadaceae bacterium.</title>
        <authorList>
            <person name="Yan C."/>
        </authorList>
    </citation>
    <scope>NUCLEOTIDE SEQUENCE [LARGE SCALE GENOMIC DNA]</scope>
    <source>
        <strain evidence="6 7">SCSIO 66989</strain>
    </source>
</reference>
<dbReference type="AlphaFoldDB" id="A0AA97F5P0"/>
<dbReference type="GO" id="GO:0046819">
    <property type="term" value="P:protein secretion by the type V secretion system"/>
    <property type="evidence" value="ECO:0007669"/>
    <property type="project" value="TreeGrafter"/>
</dbReference>
<dbReference type="Pfam" id="PF03865">
    <property type="entry name" value="ShlB"/>
    <property type="match status" value="1"/>
</dbReference>
<dbReference type="EMBL" id="CP136594">
    <property type="protein sequence ID" value="WOE74681.1"/>
    <property type="molecule type" value="Genomic_DNA"/>
</dbReference>
<evidence type="ECO:0000256" key="3">
    <source>
        <dbReference type="ARBA" id="ARBA00023237"/>
    </source>
</evidence>
<dbReference type="Pfam" id="PF08479">
    <property type="entry name" value="POTRA_2"/>
    <property type="match status" value="1"/>
</dbReference>
<keyword evidence="7" id="KW-1185">Reference proteome</keyword>
<dbReference type="Gene3D" id="2.40.160.50">
    <property type="entry name" value="membrane protein fhac: a member of the omp85/tpsb transporter family"/>
    <property type="match status" value="1"/>
</dbReference>
<proteinExistence type="predicted"/>
<dbReference type="GO" id="GO:0008320">
    <property type="term" value="F:protein transmembrane transporter activity"/>
    <property type="evidence" value="ECO:0007669"/>
    <property type="project" value="TreeGrafter"/>
</dbReference>
<keyword evidence="2" id="KW-0812">Transmembrane</keyword>
<dbReference type="InterPro" id="IPR051544">
    <property type="entry name" value="TPS_OM_transporter"/>
</dbReference>
<dbReference type="KEGG" id="acoa:RB602_12615"/>
<dbReference type="RefSeq" id="WP_317080941.1">
    <property type="nucleotide sequence ID" value="NZ_CP136594.1"/>
</dbReference>
<evidence type="ECO:0000256" key="1">
    <source>
        <dbReference type="ARBA" id="ARBA00022452"/>
    </source>
</evidence>
<feature type="domain" description="Haemolysin activator HlyB C-terminal" evidence="4">
    <location>
        <begin position="201"/>
        <end position="501"/>
    </location>
</feature>
<keyword evidence="3" id="KW-0998">Cell outer membrane</keyword>
<organism evidence="6 7">
    <name type="scientific">Alterisphingorhabdus coralli</name>
    <dbReference type="NCBI Taxonomy" id="3071408"/>
    <lineage>
        <taxon>Bacteria</taxon>
        <taxon>Pseudomonadati</taxon>
        <taxon>Pseudomonadota</taxon>
        <taxon>Alphaproteobacteria</taxon>
        <taxon>Sphingomonadales</taxon>
        <taxon>Sphingomonadaceae</taxon>
        <taxon>Alterisphingorhabdus (ex Yan et al. 2024)</taxon>
    </lineage>
</organism>
<dbReference type="Gene3D" id="3.10.20.310">
    <property type="entry name" value="membrane protein fhac"/>
    <property type="match status" value="1"/>
</dbReference>
<evidence type="ECO:0000259" key="4">
    <source>
        <dbReference type="Pfam" id="PF03865"/>
    </source>
</evidence>
<accession>A0AA97F5P0</accession>
<dbReference type="Proteomes" id="UP001302429">
    <property type="component" value="Chromosome"/>
</dbReference>
<protein>
    <submittedName>
        <fullName evidence="6">ShlB/FhaC/HecB family hemolysin secretion/activation protein</fullName>
    </submittedName>
</protein>
<dbReference type="GO" id="GO:0098046">
    <property type="term" value="C:type V protein secretion system complex"/>
    <property type="evidence" value="ECO:0007669"/>
    <property type="project" value="TreeGrafter"/>
</dbReference>
<dbReference type="PANTHER" id="PTHR34597:SF6">
    <property type="entry name" value="BLR6126 PROTEIN"/>
    <property type="match status" value="1"/>
</dbReference>
<keyword evidence="1" id="KW-1134">Transmembrane beta strand</keyword>
<dbReference type="InterPro" id="IPR005565">
    <property type="entry name" value="Hemolysn_activator_HlyB_C"/>
</dbReference>
<gene>
    <name evidence="6" type="ORF">RB602_12615</name>
</gene>
<keyword evidence="1" id="KW-0472">Membrane</keyword>
<name>A0AA97F5P0_9SPHN</name>
<evidence type="ECO:0000313" key="6">
    <source>
        <dbReference type="EMBL" id="WOE74681.1"/>
    </source>
</evidence>
<dbReference type="InterPro" id="IPR013686">
    <property type="entry name" value="Polypept-transport_assoc_ShlB"/>
</dbReference>
<feature type="domain" description="Polypeptide-transport-associated ShlB-type" evidence="5">
    <location>
        <begin position="63"/>
        <end position="136"/>
    </location>
</feature>
<evidence type="ECO:0000256" key="2">
    <source>
        <dbReference type="ARBA" id="ARBA00022692"/>
    </source>
</evidence>
<evidence type="ECO:0000313" key="7">
    <source>
        <dbReference type="Proteomes" id="UP001302429"/>
    </source>
</evidence>